<keyword evidence="4" id="KW-0472">Membrane</keyword>
<reference evidence="6 7" key="1">
    <citation type="submission" date="2018-07" db="EMBL/GenBank/DDBJ databases">
        <title>Genomic Encyclopedia of Archaeal and Bacterial Type Strains, Phase II (KMG-II): from individual species to whole genera.</title>
        <authorList>
            <person name="Goeker M."/>
        </authorList>
    </citation>
    <scope>NUCLEOTIDE SEQUENCE [LARGE SCALE GENOMIC DNA]</scope>
    <source>
        <strain evidence="6 7">DSM 25795</strain>
    </source>
</reference>
<dbReference type="SUPFAM" id="SSF52540">
    <property type="entry name" value="P-loop containing nucleoside triphosphate hydrolases"/>
    <property type="match status" value="1"/>
</dbReference>
<dbReference type="EMBL" id="QRDQ01000010">
    <property type="protein sequence ID" value="RED22732.1"/>
    <property type="molecule type" value="Genomic_DNA"/>
</dbReference>
<dbReference type="GO" id="GO:0006298">
    <property type="term" value="P:mismatch repair"/>
    <property type="evidence" value="ECO:0007669"/>
    <property type="project" value="InterPro"/>
</dbReference>
<feature type="transmembrane region" description="Helical" evidence="4">
    <location>
        <begin position="205"/>
        <end position="226"/>
    </location>
</feature>
<dbReference type="Proteomes" id="UP000257004">
    <property type="component" value="Unassembled WGS sequence"/>
</dbReference>
<organism evidence="6 7">
    <name type="scientific">Flavobacterium cutihirudinis</name>
    <dbReference type="NCBI Taxonomy" id="1265740"/>
    <lineage>
        <taxon>Bacteria</taxon>
        <taxon>Pseudomonadati</taxon>
        <taxon>Bacteroidota</taxon>
        <taxon>Flavobacteriia</taxon>
        <taxon>Flavobacteriales</taxon>
        <taxon>Flavobacteriaceae</taxon>
        <taxon>Flavobacterium</taxon>
    </lineage>
</organism>
<evidence type="ECO:0000256" key="4">
    <source>
        <dbReference type="SAM" id="Phobius"/>
    </source>
</evidence>
<dbReference type="Pfam" id="PF00488">
    <property type="entry name" value="MutS_V"/>
    <property type="match status" value="1"/>
</dbReference>
<keyword evidence="2" id="KW-0067">ATP-binding</keyword>
<keyword evidence="1" id="KW-0547">Nucleotide-binding</keyword>
<name>A0A3D9FQS3_9FLAO</name>
<feature type="transmembrane region" description="Helical" evidence="4">
    <location>
        <begin position="232"/>
        <end position="250"/>
    </location>
</feature>
<dbReference type="RefSeq" id="WP_115889337.1">
    <property type="nucleotide sequence ID" value="NZ_QRDQ01000010.1"/>
</dbReference>
<dbReference type="OrthoDB" id="9802448at2"/>
<dbReference type="SMART" id="SM00534">
    <property type="entry name" value="MUTSac"/>
    <property type="match status" value="1"/>
</dbReference>
<proteinExistence type="predicted"/>
<dbReference type="PANTHER" id="PTHR11361">
    <property type="entry name" value="DNA MISMATCH REPAIR PROTEIN MUTS FAMILY MEMBER"/>
    <property type="match status" value="1"/>
</dbReference>
<comment type="caution">
    <text evidence="6">The sequence shown here is derived from an EMBL/GenBank/DDBJ whole genome shotgun (WGS) entry which is preliminary data.</text>
</comment>
<dbReference type="Gene3D" id="1.10.1420.10">
    <property type="match status" value="1"/>
</dbReference>
<dbReference type="PANTHER" id="PTHR11361:SF99">
    <property type="entry name" value="DNA MISMATCH REPAIR PROTEIN"/>
    <property type="match status" value="1"/>
</dbReference>
<dbReference type="SUPFAM" id="SSF48334">
    <property type="entry name" value="DNA repair protein MutS, domain III"/>
    <property type="match status" value="1"/>
</dbReference>
<dbReference type="InterPro" id="IPR045076">
    <property type="entry name" value="MutS"/>
</dbReference>
<evidence type="ECO:0000256" key="2">
    <source>
        <dbReference type="ARBA" id="ARBA00022840"/>
    </source>
</evidence>
<keyword evidence="3" id="KW-0238">DNA-binding</keyword>
<dbReference type="Gene3D" id="3.40.50.300">
    <property type="entry name" value="P-loop containing nucleotide triphosphate hydrolases"/>
    <property type="match status" value="1"/>
</dbReference>
<evidence type="ECO:0000313" key="6">
    <source>
        <dbReference type="EMBL" id="RED22732.1"/>
    </source>
</evidence>
<dbReference type="GO" id="GO:0030983">
    <property type="term" value="F:mismatched DNA binding"/>
    <property type="evidence" value="ECO:0007669"/>
    <property type="project" value="InterPro"/>
</dbReference>
<dbReference type="GO" id="GO:0005524">
    <property type="term" value="F:ATP binding"/>
    <property type="evidence" value="ECO:0007669"/>
    <property type="project" value="UniProtKB-KW"/>
</dbReference>
<keyword evidence="4" id="KW-1133">Transmembrane helix</keyword>
<sequence length="590" mass="67204">MEIYISKVAHYSDVFNKISKRYNSISILRLLSVFFCLAMLFYYIKTSETLFIALAFLSFAGFLFLMRIHSRLSFKRDLTKAILKINQNEISFLKKEKLPFENGIEFNDFHHPYAYDLDIFGEHSLFQNLNRTETFIGKKTLATKLLGIVSNEEILANQKAIHELAKKIDWRQDFQSLAAISNDSKASYDALMYWNSFKNNTLPKVLVLLSFAFPVLFFGFLAAYIFTSKTIILSYVTYVFIGNLMILGSATKRIKSEIAQADYIDKIIKQYSLLVEKIETEKFESEKLISLQHQLKFKNADASAHLKQLSELFSRMDTISNFVTALVFNGTFLFNLHVLKALLKWKENYAEELEKWIKIIGEFEALNSLANISFNNPDFVFPQINSEHKIDFKDLSHPLLNANGRVGNDVDFSPQSFIILTGSNMSGKSTFLRSLGVNMVLGGMGSVVCASKANIHPLPVLVSMRLSDSLADSESYFFAEIKRLKQIMDALEESSAFVLLDEILRGTNSDDKRNGTIEVVKKVIAKRAIGAIATHDIEVCLTTNEFPEILTNQCFEVEIKNNELHFDYKLRSGICKNKSATFLMQKMGVI</sequence>
<evidence type="ECO:0000313" key="7">
    <source>
        <dbReference type="Proteomes" id="UP000257004"/>
    </source>
</evidence>
<dbReference type="InterPro" id="IPR000432">
    <property type="entry name" value="DNA_mismatch_repair_MutS_C"/>
</dbReference>
<gene>
    <name evidence="6" type="ORF">BD847_3362</name>
</gene>
<keyword evidence="7" id="KW-1185">Reference proteome</keyword>
<protein>
    <submittedName>
        <fullName evidence="6">MutS-like protein</fullName>
    </submittedName>
</protein>
<feature type="transmembrane region" description="Helical" evidence="4">
    <location>
        <begin position="50"/>
        <end position="68"/>
    </location>
</feature>
<accession>A0A3D9FQS3</accession>
<evidence type="ECO:0000256" key="1">
    <source>
        <dbReference type="ARBA" id="ARBA00022741"/>
    </source>
</evidence>
<dbReference type="InterPro" id="IPR036187">
    <property type="entry name" value="DNA_mismatch_repair_MutS_sf"/>
</dbReference>
<evidence type="ECO:0000256" key="3">
    <source>
        <dbReference type="ARBA" id="ARBA00023125"/>
    </source>
</evidence>
<evidence type="ECO:0000259" key="5">
    <source>
        <dbReference type="SMART" id="SM00534"/>
    </source>
</evidence>
<feature type="transmembrane region" description="Helical" evidence="4">
    <location>
        <begin position="27"/>
        <end position="44"/>
    </location>
</feature>
<dbReference type="AlphaFoldDB" id="A0A3D9FQS3"/>
<dbReference type="GO" id="GO:0140664">
    <property type="term" value="F:ATP-dependent DNA damage sensor activity"/>
    <property type="evidence" value="ECO:0007669"/>
    <property type="project" value="InterPro"/>
</dbReference>
<dbReference type="GO" id="GO:0005829">
    <property type="term" value="C:cytosol"/>
    <property type="evidence" value="ECO:0007669"/>
    <property type="project" value="TreeGrafter"/>
</dbReference>
<dbReference type="InterPro" id="IPR027417">
    <property type="entry name" value="P-loop_NTPase"/>
</dbReference>
<feature type="domain" description="DNA mismatch repair proteins mutS family" evidence="5">
    <location>
        <begin position="415"/>
        <end position="588"/>
    </location>
</feature>
<keyword evidence="4" id="KW-0812">Transmembrane</keyword>